<reference evidence="1 2" key="1">
    <citation type="submission" date="2013-01" db="EMBL/GenBank/DDBJ databases">
        <authorList>
            <person name="Harkins D.M."/>
            <person name="Durkin A.S."/>
            <person name="Brinkac L.M."/>
            <person name="Haft D.H."/>
            <person name="Selengut J.D."/>
            <person name="Sanka R."/>
            <person name="DePew J."/>
            <person name="Purushe J."/>
            <person name="Hartskeerl R.A."/>
            <person name="Ahmed A."/>
            <person name="van der Linden H."/>
            <person name="Goris M.G.A."/>
            <person name="Vinetz J.M."/>
            <person name="Sutton G.G."/>
            <person name="Nierman W.C."/>
            <person name="Fouts D.E."/>
        </authorList>
    </citation>
    <scope>NUCLEOTIDE SEQUENCE [LARGE SCALE GENOMIC DNA]</scope>
    <source>
        <strain evidence="1 2">MAVJ 401</strain>
    </source>
</reference>
<sequence>MNSSLGHQARLATFYYSLKLFLSISLEIKLHTQLSVQEFYEFFNDSNLF</sequence>
<dbReference type="EMBL" id="AHMU02000065">
    <property type="protein sequence ID" value="EMN20518.1"/>
    <property type="molecule type" value="Genomic_DNA"/>
</dbReference>
<evidence type="ECO:0000313" key="1">
    <source>
        <dbReference type="EMBL" id="EMN20518.1"/>
    </source>
</evidence>
<protein>
    <submittedName>
        <fullName evidence="1">Uncharacterized protein</fullName>
    </submittedName>
</protein>
<accession>M6JLN8</accession>
<dbReference type="Proteomes" id="UP000012106">
    <property type="component" value="Unassembled WGS sequence"/>
</dbReference>
<comment type="caution">
    <text evidence="1">The sequence shown here is derived from an EMBL/GenBank/DDBJ whole genome shotgun (WGS) entry which is preliminary data.</text>
</comment>
<proteinExistence type="predicted"/>
<organism evidence="1 2">
    <name type="scientific">Leptospira santarosai serovar Arenal str. MAVJ 401</name>
    <dbReference type="NCBI Taxonomy" id="1049976"/>
    <lineage>
        <taxon>Bacteria</taxon>
        <taxon>Pseudomonadati</taxon>
        <taxon>Spirochaetota</taxon>
        <taxon>Spirochaetia</taxon>
        <taxon>Leptospirales</taxon>
        <taxon>Leptospiraceae</taxon>
        <taxon>Leptospira</taxon>
    </lineage>
</organism>
<dbReference type="AlphaFoldDB" id="M6JLN8"/>
<evidence type="ECO:0000313" key="2">
    <source>
        <dbReference type="Proteomes" id="UP000012106"/>
    </source>
</evidence>
<name>M6JLN8_9LEPT</name>
<gene>
    <name evidence="1" type="ORF">LEP1GSC063_3043</name>
</gene>